<keyword evidence="3 5" id="KW-0863">Zinc-finger</keyword>
<keyword evidence="1" id="KW-0479">Metal-binding</keyword>
<dbReference type="InterPro" id="IPR036236">
    <property type="entry name" value="Znf_C2H2_sf"/>
</dbReference>
<evidence type="ECO:0000256" key="3">
    <source>
        <dbReference type="ARBA" id="ARBA00022771"/>
    </source>
</evidence>
<dbReference type="Pfam" id="PF13909">
    <property type="entry name" value="zf-H2C2_5"/>
    <property type="match status" value="1"/>
</dbReference>
<keyword evidence="2" id="KW-0677">Repeat</keyword>
<comment type="caution">
    <text evidence="7">The sequence shown here is derived from an EMBL/GenBank/DDBJ whole genome shotgun (WGS) entry which is preliminary data.</text>
</comment>
<dbReference type="SMART" id="SM00355">
    <property type="entry name" value="ZnF_C2H2"/>
    <property type="match status" value="4"/>
</dbReference>
<accession>A0ABQ9K0V7</accession>
<dbReference type="Gene3D" id="3.30.160.60">
    <property type="entry name" value="Classic Zinc Finger"/>
    <property type="match status" value="2"/>
</dbReference>
<evidence type="ECO:0000256" key="5">
    <source>
        <dbReference type="PROSITE-ProRule" id="PRU00042"/>
    </source>
</evidence>
<dbReference type="PANTHER" id="PTHR24379:SF121">
    <property type="entry name" value="C2H2-TYPE DOMAIN-CONTAINING PROTEIN"/>
    <property type="match status" value="1"/>
</dbReference>
<evidence type="ECO:0000256" key="2">
    <source>
        <dbReference type="ARBA" id="ARBA00022737"/>
    </source>
</evidence>
<evidence type="ECO:0000256" key="4">
    <source>
        <dbReference type="ARBA" id="ARBA00022833"/>
    </source>
</evidence>
<feature type="domain" description="C2H2-type" evidence="6">
    <location>
        <begin position="138"/>
        <end position="165"/>
    </location>
</feature>
<dbReference type="SUPFAM" id="SSF57667">
    <property type="entry name" value="beta-beta-alpha zinc fingers"/>
    <property type="match status" value="2"/>
</dbReference>
<dbReference type="PANTHER" id="PTHR24379">
    <property type="entry name" value="KRAB AND ZINC FINGER DOMAIN-CONTAINING"/>
    <property type="match status" value="1"/>
</dbReference>
<organism evidence="7 8">
    <name type="scientific">Molorchus minor</name>
    <dbReference type="NCBI Taxonomy" id="1323400"/>
    <lineage>
        <taxon>Eukaryota</taxon>
        <taxon>Metazoa</taxon>
        <taxon>Ecdysozoa</taxon>
        <taxon>Arthropoda</taxon>
        <taxon>Hexapoda</taxon>
        <taxon>Insecta</taxon>
        <taxon>Pterygota</taxon>
        <taxon>Neoptera</taxon>
        <taxon>Endopterygota</taxon>
        <taxon>Coleoptera</taxon>
        <taxon>Polyphaga</taxon>
        <taxon>Cucujiformia</taxon>
        <taxon>Chrysomeloidea</taxon>
        <taxon>Cerambycidae</taxon>
        <taxon>Lamiinae</taxon>
        <taxon>Monochamini</taxon>
        <taxon>Molorchus</taxon>
    </lineage>
</organism>
<protein>
    <recommendedName>
        <fullName evidence="6">C2H2-type domain-containing protein</fullName>
    </recommendedName>
</protein>
<proteinExistence type="predicted"/>
<dbReference type="InterPro" id="IPR013087">
    <property type="entry name" value="Znf_C2H2_type"/>
</dbReference>
<dbReference type="Pfam" id="PF00096">
    <property type="entry name" value="zf-C2H2"/>
    <property type="match status" value="2"/>
</dbReference>
<dbReference type="EMBL" id="JAPWTJ010000065">
    <property type="protein sequence ID" value="KAJ8983726.1"/>
    <property type="molecule type" value="Genomic_DNA"/>
</dbReference>
<keyword evidence="4" id="KW-0862">Zinc</keyword>
<evidence type="ECO:0000259" key="6">
    <source>
        <dbReference type="PROSITE" id="PS50157"/>
    </source>
</evidence>
<dbReference type="Proteomes" id="UP001162164">
    <property type="component" value="Unassembled WGS sequence"/>
</dbReference>
<evidence type="ECO:0000256" key="1">
    <source>
        <dbReference type="ARBA" id="ARBA00022723"/>
    </source>
</evidence>
<reference evidence="7" key="1">
    <citation type="journal article" date="2023" name="Insect Mol. Biol.">
        <title>Genome sequencing provides insights into the evolution of gene families encoding plant cell wall-degrading enzymes in longhorned beetles.</title>
        <authorList>
            <person name="Shin N.R."/>
            <person name="Okamura Y."/>
            <person name="Kirsch R."/>
            <person name="Pauchet Y."/>
        </authorList>
    </citation>
    <scope>NUCLEOTIDE SEQUENCE</scope>
    <source>
        <strain evidence="7">MMC_N1</strain>
    </source>
</reference>
<keyword evidence="8" id="KW-1185">Reference proteome</keyword>
<sequence>MAESVSVCRLACLEEHRMDFEIITDHTTVILNILCLKVDFNIVELMVCRSCVGSLDFNIVELMVCRSCVGSLVGYLTFATACATTEKKITKYCLRENFNGKELVDLNHVRMICKATENECEIFGKETLSGNINDVEMYTCETCQFKTKQKGNLKRHILVHREDYEVEMYTCEKCQYKTKKEGNLKKHLLVHRNSCEVEMYTCETCHFKTKHKSNLKAHLLVHRQSSEVETYTCETCQYKTKIKRSFKRHLLVHRKKV</sequence>
<gene>
    <name evidence="7" type="ORF">NQ317_009162</name>
</gene>
<feature type="domain" description="C2H2-type" evidence="6">
    <location>
        <begin position="200"/>
        <end position="227"/>
    </location>
</feature>
<evidence type="ECO:0000313" key="7">
    <source>
        <dbReference type="EMBL" id="KAJ8983726.1"/>
    </source>
</evidence>
<name>A0ABQ9K0V7_9CUCU</name>
<evidence type="ECO:0000313" key="8">
    <source>
        <dbReference type="Proteomes" id="UP001162164"/>
    </source>
</evidence>
<dbReference type="PROSITE" id="PS50157">
    <property type="entry name" value="ZINC_FINGER_C2H2_2"/>
    <property type="match status" value="3"/>
</dbReference>
<feature type="domain" description="C2H2-type" evidence="6">
    <location>
        <begin position="169"/>
        <end position="196"/>
    </location>
</feature>